<dbReference type="GO" id="GO:0046872">
    <property type="term" value="F:metal ion binding"/>
    <property type="evidence" value="ECO:0007669"/>
    <property type="project" value="UniProtKB-KW"/>
</dbReference>
<reference evidence="3 4" key="2">
    <citation type="journal article" date="2022" name="Mar. Drugs">
        <title>Bioassay-Guided Fractionation Leads to the Detection of Cholic Acid Generated by the Rare Thalassomonas sp.</title>
        <authorList>
            <person name="Pheiffer F."/>
            <person name="Schneider Y.K."/>
            <person name="Hansen E.H."/>
            <person name="Andersen J.H."/>
            <person name="Isaksson J."/>
            <person name="Busche T."/>
            <person name="R C."/>
            <person name="Kalinowski J."/>
            <person name="Zyl L.V."/>
            <person name="Trindade M."/>
        </authorList>
    </citation>
    <scope>NUCLEOTIDE SEQUENCE [LARGE SCALE GENOMIC DNA]</scope>
    <source>
        <strain evidence="3 4">A5K-106</strain>
    </source>
</reference>
<dbReference type="KEGG" id="tact:SG35_010600"/>
<sequence>MNIALLGEDVLRQTAQAVEDFSDAGLAAFIAKLKQAMLAAGGIGIAAPQVFDPRAVMIIASKANERYPDAPDMLPVVMINPTIISCSPEMEKGWEGCLSVPKLRGLVPRHRQVTFSYQDEQGTEHCLTWQGFLARIFQHEYDHLTGKVWLDRVESMADVIAEEVYFSRLQANR</sequence>
<keyword evidence="2" id="KW-0479">Metal-binding</keyword>
<gene>
    <name evidence="2 3" type="primary">def</name>
    <name evidence="3" type="ORF">SG35_010600</name>
</gene>
<dbReference type="NCBIfam" id="NF001159">
    <property type="entry name" value="PRK00150.1-3"/>
    <property type="match status" value="1"/>
</dbReference>
<evidence type="ECO:0000313" key="3">
    <source>
        <dbReference type="EMBL" id="WDE01841.1"/>
    </source>
</evidence>
<keyword evidence="4" id="KW-1185">Reference proteome</keyword>
<dbReference type="PANTHER" id="PTHR10458:SF22">
    <property type="entry name" value="PEPTIDE DEFORMYLASE"/>
    <property type="match status" value="1"/>
</dbReference>
<evidence type="ECO:0000256" key="2">
    <source>
        <dbReference type="HAMAP-Rule" id="MF_00163"/>
    </source>
</evidence>
<dbReference type="Pfam" id="PF01327">
    <property type="entry name" value="Pep_deformylase"/>
    <property type="match status" value="1"/>
</dbReference>
<dbReference type="EC" id="3.5.1.88" evidence="2"/>
<keyword evidence="2" id="KW-0648">Protein biosynthesis</keyword>
<dbReference type="PIRSF" id="PIRSF004749">
    <property type="entry name" value="Pep_def"/>
    <property type="match status" value="1"/>
</dbReference>
<dbReference type="AlphaFoldDB" id="A0AAE9YV69"/>
<comment type="function">
    <text evidence="2">Removes the formyl group from the N-terminal Met of newly synthesized proteins. Requires at least a dipeptide for an efficient rate of reaction. N-terminal L-methionine is a prerequisite for activity but the enzyme has broad specificity at other positions.</text>
</comment>
<feature type="active site" evidence="2">
    <location>
        <position position="140"/>
    </location>
</feature>
<keyword evidence="2 3" id="KW-0378">Hydrolase</keyword>
<name>A0AAE9YV69_9GAMM</name>
<evidence type="ECO:0000313" key="4">
    <source>
        <dbReference type="Proteomes" id="UP000032568"/>
    </source>
</evidence>
<dbReference type="CDD" id="cd00487">
    <property type="entry name" value="Pep_deformylase"/>
    <property type="match status" value="1"/>
</dbReference>
<feature type="binding site" evidence="2">
    <location>
        <position position="143"/>
    </location>
    <ligand>
        <name>Fe cation</name>
        <dbReference type="ChEBI" id="CHEBI:24875"/>
    </ligand>
</feature>
<comment type="similarity">
    <text evidence="1 2">Belongs to the polypeptide deformylase family.</text>
</comment>
<comment type="catalytic activity">
    <reaction evidence="2">
        <text>N-terminal N-formyl-L-methionyl-[peptide] + H2O = N-terminal L-methionyl-[peptide] + formate</text>
        <dbReference type="Rhea" id="RHEA:24420"/>
        <dbReference type="Rhea" id="RHEA-COMP:10639"/>
        <dbReference type="Rhea" id="RHEA-COMP:10640"/>
        <dbReference type="ChEBI" id="CHEBI:15377"/>
        <dbReference type="ChEBI" id="CHEBI:15740"/>
        <dbReference type="ChEBI" id="CHEBI:49298"/>
        <dbReference type="ChEBI" id="CHEBI:64731"/>
        <dbReference type="EC" id="3.5.1.88"/>
    </reaction>
</comment>
<reference evidence="3 4" key="1">
    <citation type="journal article" date="2015" name="Genome Announc.">
        <title>Draft Genome Sequences of Marine Isolates of Thalassomonas viridans and Thalassomonas actiniarum.</title>
        <authorList>
            <person name="Olonade I."/>
            <person name="van Zyl L.J."/>
            <person name="Trindade M."/>
        </authorList>
    </citation>
    <scope>NUCLEOTIDE SEQUENCE [LARGE SCALE GENOMIC DNA]</scope>
    <source>
        <strain evidence="3 4">A5K-106</strain>
    </source>
</reference>
<dbReference type="HAMAP" id="MF_00163">
    <property type="entry name" value="Pep_deformylase"/>
    <property type="match status" value="1"/>
</dbReference>
<protein>
    <recommendedName>
        <fullName evidence="2">Peptide deformylase</fullName>
        <shortName evidence="2">PDF</shortName>
        <ecNumber evidence="2">3.5.1.88</ecNumber>
    </recommendedName>
    <alternativeName>
        <fullName evidence="2">Polypeptide deformylase</fullName>
    </alternativeName>
</protein>
<organism evidence="3 4">
    <name type="scientific">Thalassomonas actiniarum</name>
    <dbReference type="NCBI Taxonomy" id="485447"/>
    <lineage>
        <taxon>Bacteria</taxon>
        <taxon>Pseudomonadati</taxon>
        <taxon>Pseudomonadota</taxon>
        <taxon>Gammaproteobacteria</taxon>
        <taxon>Alteromonadales</taxon>
        <taxon>Colwelliaceae</taxon>
        <taxon>Thalassomonas</taxon>
    </lineage>
</organism>
<dbReference type="Proteomes" id="UP000032568">
    <property type="component" value="Chromosome"/>
</dbReference>
<dbReference type="PRINTS" id="PR01576">
    <property type="entry name" value="PDEFORMYLASE"/>
</dbReference>
<keyword evidence="2" id="KW-0408">Iron</keyword>
<comment type="cofactor">
    <cofactor evidence="2">
        <name>Fe(2+)</name>
        <dbReference type="ChEBI" id="CHEBI:29033"/>
    </cofactor>
    <text evidence="2">Binds 1 Fe(2+) ion.</text>
</comment>
<dbReference type="Gene3D" id="3.90.45.10">
    <property type="entry name" value="Peptide deformylase"/>
    <property type="match status" value="1"/>
</dbReference>
<dbReference type="GO" id="GO:0042586">
    <property type="term" value="F:peptide deformylase activity"/>
    <property type="evidence" value="ECO:0007669"/>
    <property type="project" value="UniProtKB-UniRule"/>
</dbReference>
<dbReference type="GO" id="GO:0006412">
    <property type="term" value="P:translation"/>
    <property type="evidence" value="ECO:0007669"/>
    <property type="project" value="UniProtKB-UniRule"/>
</dbReference>
<proteinExistence type="inferred from homology"/>
<evidence type="ECO:0000256" key="1">
    <source>
        <dbReference type="ARBA" id="ARBA00010759"/>
    </source>
</evidence>
<accession>A0AAE9YV69</accession>
<feature type="binding site" evidence="2">
    <location>
        <position position="97"/>
    </location>
    <ligand>
        <name>Fe cation</name>
        <dbReference type="ChEBI" id="CHEBI:24875"/>
    </ligand>
</feature>
<dbReference type="InterPro" id="IPR036821">
    <property type="entry name" value="Peptide_deformylase_sf"/>
</dbReference>
<dbReference type="NCBIfam" id="TIGR00079">
    <property type="entry name" value="pept_deformyl"/>
    <property type="match status" value="1"/>
</dbReference>
<dbReference type="InterPro" id="IPR023635">
    <property type="entry name" value="Peptide_deformylase"/>
</dbReference>
<dbReference type="SUPFAM" id="SSF56420">
    <property type="entry name" value="Peptide deformylase"/>
    <property type="match status" value="1"/>
</dbReference>
<dbReference type="PANTHER" id="PTHR10458">
    <property type="entry name" value="PEPTIDE DEFORMYLASE"/>
    <property type="match status" value="1"/>
</dbReference>
<feature type="binding site" evidence="2">
    <location>
        <position position="139"/>
    </location>
    <ligand>
        <name>Fe cation</name>
        <dbReference type="ChEBI" id="CHEBI:24875"/>
    </ligand>
</feature>
<dbReference type="EMBL" id="CP059735">
    <property type="protein sequence ID" value="WDE01841.1"/>
    <property type="molecule type" value="Genomic_DNA"/>
</dbReference>